<evidence type="ECO:0000259" key="1">
    <source>
        <dbReference type="Pfam" id="PF12697"/>
    </source>
</evidence>
<dbReference type="PANTHER" id="PTHR37017">
    <property type="entry name" value="AB HYDROLASE-1 DOMAIN-CONTAINING PROTEIN-RELATED"/>
    <property type="match status" value="1"/>
</dbReference>
<dbReference type="Proteomes" id="UP000693672">
    <property type="component" value="Unassembled WGS sequence"/>
</dbReference>
<evidence type="ECO:0000313" key="3">
    <source>
        <dbReference type="Proteomes" id="UP000693672"/>
    </source>
</evidence>
<dbReference type="InterPro" id="IPR000073">
    <property type="entry name" value="AB_hydrolase_1"/>
</dbReference>
<comment type="caution">
    <text evidence="2">The sequence shown here is derived from an EMBL/GenBank/DDBJ whole genome shotgun (WGS) entry which is preliminary data.</text>
</comment>
<dbReference type="InterPro" id="IPR052897">
    <property type="entry name" value="Sec-Metab_Biosynth_Hydrolase"/>
</dbReference>
<evidence type="ECO:0000313" key="2">
    <source>
        <dbReference type="EMBL" id="CAG7647872.1"/>
    </source>
</evidence>
<dbReference type="PANTHER" id="PTHR37017:SF11">
    <property type="entry name" value="ESTERASE_LIPASE_THIOESTERASE DOMAIN-CONTAINING PROTEIN"/>
    <property type="match status" value="1"/>
</dbReference>
<accession>A0A916NRJ1</accession>
<reference evidence="2" key="1">
    <citation type="submission" date="2021-06" db="EMBL/GenBank/DDBJ databases">
        <authorList>
            <person name="Criscuolo A."/>
        </authorList>
    </citation>
    <scope>NUCLEOTIDE SEQUENCE</scope>
    <source>
        <strain evidence="2">CIP111600</strain>
    </source>
</reference>
<keyword evidence="3" id="KW-1185">Reference proteome</keyword>
<dbReference type="RefSeq" id="WP_246627662.1">
    <property type="nucleotide sequence ID" value="NZ_CAJVAS010000039.1"/>
</dbReference>
<dbReference type="Pfam" id="PF12697">
    <property type="entry name" value="Abhydrolase_6"/>
    <property type="match status" value="1"/>
</dbReference>
<dbReference type="AlphaFoldDB" id="A0A916NRJ1"/>
<dbReference type="EMBL" id="CAJVAS010000039">
    <property type="protein sequence ID" value="CAG7647872.1"/>
    <property type="molecule type" value="Genomic_DNA"/>
</dbReference>
<sequence>MNDTATATMHSKPIGFVFIHGAGLSGRIWEPVVRQLGHPYLLADFPHRQGPAASRRHLTLHDYTTHIQAQIEAWNERPFVIVAHSIGAIPALQIAASMRDRLAGFAAVGAAVPADGGSFLSTMPPAKRALMHVLLRAFGTQPPEAAIRSGLCNDLTAEQTEQVVRGFAPESLHLYTDRAEAPIPNVPKLYIKLTNDRELSLSRQDGIISRFAPERVETLEAGHLPMLSKPDELRRVLTGFFGLK</sequence>
<gene>
    <name evidence="2" type="ORF">PAESOLCIP111_05480</name>
</gene>
<feature type="domain" description="AB hydrolase-1" evidence="1">
    <location>
        <begin position="16"/>
        <end position="234"/>
    </location>
</feature>
<organism evidence="2 3">
    <name type="scientific">Paenibacillus solanacearum</name>
    <dbReference type="NCBI Taxonomy" id="2048548"/>
    <lineage>
        <taxon>Bacteria</taxon>
        <taxon>Bacillati</taxon>
        <taxon>Bacillota</taxon>
        <taxon>Bacilli</taxon>
        <taxon>Bacillales</taxon>
        <taxon>Paenibacillaceae</taxon>
        <taxon>Paenibacillus</taxon>
    </lineage>
</organism>
<name>A0A916NRJ1_9BACL</name>
<protein>
    <recommendedName>
        <fullName evidence="1">AB hydrolase-1 domain-containing protein</fullName>
    </recommendedName>
</protein>
<proteinExistence type="predicted"/>